<reference evidence="9 10" key="1">
    <citation type="submission" date="2013-07" db="EMBL/GenBank/DDBJ databases">
        <title>The Genome Sequence of Cryptococcus heveanensis BCC8398.</title>
        <authorList>
            <consortium name="The Broad Institute Genome Sequencing Platform"/>
            <person name="Cuomo C."/>
            <person name="Litvintseva A."/>
            <person name="Chen Y."/>
            <person name="Heitman J."/>
            <person name="Sun S."/>
            <person name="Springer D."/>
            <person name="Dromer F."/>
            <person name="Young S.K."/>
            <person name="Zeng Q."/>
            <person name="Gargeya S."/>
            <person name="Fitzgerald M."/>
            <person name="Abouelleil A."/>
            <person name="Alvarado L."/>
            <person name="Berlin A.M."/>
            <person name="Chapman S.B."/>
            <person name="Dewar J."/>
            <person name="Goldberg J."/>
            <person name="Griggs A."/>
            <person name="Gujja S."/>
            <person name="Hansen M."/>
            <person name="Howarth C."/>
            <person name="Imamovic A."/>
            <person name="Larimer J."/>
            <person name="McCowan C."/>
            <person name="Murphy C."/>
            <person name="Pearson M."/>
            <person name="Priest M."/>
            <person name="Roberts A."/>
            <person name="Saif S."/>
            <person name="Shea T."/>
            <person name="Sykes S."/>
            <person name="Wortman J."/>
            <person name="Nusbaum C."/>
            <person name="Birren B."/>
        </authorList>
    </citation>
    <scope>NUCLEOTIDE SEQUENCE [LARGE SCALE GENOMIC DNA]</scope>
    <source>
        <strain evidence="9 10">BCC8398</strain>
    </source>
</reference>
<dbReference type="GO" id="GO:0000166">
    <property type="term" value="F:nucleotide binding"/>
    <property type="evidence" value="ECO:0007669"/>
    <property type="project" value="InterPro"/>
</dbReference>
<keyword evidence="4" id="KW-0240">DNA-directed RNA polymerase</keyword>
<dbReference type="AlphaFoldDB" id="A0A1B9GW97"/>
<proteinExistence type="inferred from homology"/>
<evidence type="ECO:0000256" key="7">
    <source>
        <dbReference type="SAM" id="MobiDB-lite"/>
    </source>
</evidence>
<evidence type="ECO:0000256" key="2">
    <source>
        <dbReference type="ARBA" id="ARBA00006898"/>
    </source>
</evidence>
<dbReference type="Gene3D" id="1.20.1250.40">
    <property type="match status" value="1"/>
</dbReference>
<sequence length="249" mass="28077">MKISNTAPLHLANHEVLSHFLTLKVDNDHLSSCIDLKRARDKAFAKAKYPLERDKERQHEQQDDPSLLEPISEEDAKVLDLAERRGLSDELVWTQNEVIKYLCSDYNATSRQTADGVARLADELQDHDLVKSEVLQITNLAPTEVVELYAIIEEPDTRFYPDANAKLEEIASQVSSTLLDYPPPELAEWTSSGLGHGEDYDGQGQGYEHGYVNQADEMEMAAMGMGEQEYLFEQDKEGGVDDEKDESMD</sequence>
<dbReference type="Proteomes" id="UP000092666">
    <property type="component" value="Unassembled WGS sequence"/>
</dbReference>
<dbReference type="OrthoDB" id="1746530at2759"/>
<evidence type="ECO:0000256" key="4">
    <source>
        <dbReference type="ARBA" id="ARBA00022478"/>
    </source>
</evidence>
<feature type="region of interest" description="Disordered" evidence="7">
    <location>
        <begin position="49"/>
        <end position="70"/>
    </location>
</feature>
<dbReference type="STRING" id="1296120.A0A1B9GW97"/>
<accession>A0A1B9GW97</accession>
<evidence type="ECO:0000256" key="1">
    <source>
        <dbReference type="ARBA" id="ARBA00004123"/>
    </source>
</evidence>
<gene>
    <name evidence="9" type="ORF">I316_02853</name>
</gene>
<dbReference type="InterPro" id="IPR006590">
    <property type="entry name" value="RNA_pol_Rpb4/RPC9_core"/>
</dbReference>
<evidence type="ECO:0000256" key="6">
    <source>
        <dbReference type="ARBA" id="ARBA00023242"/>
    </source>
</evidence>
<evidence type="ECO:0000256" key="3">
    <source>
        <dbReference type="ARBA" id="ARBA00016672"/>
    </source>
</evidence>
<keyword evidence="5" id="KW-0804">Transcription</keyword>
<keyword evidence="10" id="KW-1185">Reference proteome</keyword>
<feature type="compositionally biased region" description="Basic and acidic residues" evidence="7">
    <location>
        <begin position="49"/>
        <end position="62"/>
    </location>
</feature>
<evidence type="ECO:0000313" key="10">
    <source>
        <dbReference type="Proteomes" id="UP000092666"/>
    </source>
</evidence>
<comment type="similarity">
    <text evidence="2">Belongs to the eukaryotic RPC9 RNA polymerase subunit family.</text>
</comment>
<comment type="subcellular location">
    <subcellularLocation>
        <location evidence="1">Nucleus</location>
    </subcellularLocation>
</comment>
<feature type="domain" description="RNA polymerase Rpb4/RPC9 core" evidence="8">
    <location>
        <begin position="59"/>
        <end position="181"/>
    </location>
</feature>
<dbReference type="SUPFAM" id="SSF47819">
    <property type="entry name" value="HRDC-like"/>
    <property type="match status" value="1"/>
</dbReference>
<dbReference type="InterPro" id="IPR038846">
    <property type="entry name" value="RPC9"/>
</dbReference>
<dbReference type="InterPro" id="IPR038324">
    <property type="entry name" value="Rpb4/RPC9_sf"/>
</dbReference>
<dbReference type="InterPro" id="IPR005574">
    <property type="entry name" value="Rpb4/RPC9"/>
</dbReference>
<dbReference type="GO" id="GO:0006384">
    <property type="term" value="P:transcription initiation at RNA polymerase III promoter"/>
    <property type="evidence" value="ECO:0007669"/>
    <property type="project" value="InterPro"/>
</dbReference>
<name>A0A1B9GW97_9TREE</name>
<dbReference type="SMART" id="SM00657">
    <property type="entry name" value="RPOL4c"/>
    <property type="match status" value="1"/>
</dbReference>
<reference evidence="10" key="2">
    <citation type="submission" date="2013-12" db="EMBL/GenBank/DDBJ databases">
        <title>Evolution of pathogenesis and genome organization in the Tremellales.</title>
        <authorList>
            <person name="Cuomo C."/>
            <person name="Litvintseva A."/>
            <person name="Heitman J."/>
            <person name="Chen Y."/>
            <person name="Sun S."/>
            <person name="Springer D."/>
            <person name="Dromer F."/>
            <person name="Young S."/>
            <person name="Zeng Q."/>
            <person name="Chapman S."/>
            <person name="Gujja S."/>
            <person name="Saif S."/>
            <person name="Birren B."/>
        </authorList>
    </citation>
    <scope>NUCLEOTIDE SEQUENCE [LARGE SCALE GENOMIC DNA]</scope>
    <source>
        <strain evidence="10">BCC8398</strain>
    </source>
</reference>
<protein>
    <recommendedName>
        <fullName evidence="3">DNA-directed RNA polymerase III subunit RPC9</fullName>
    </recommendedName>
</protein>
<evidence type="ECO:0000259" key="8">
    <source>
        <dbReference type="SMART" id="SM00657"/>
    </source>
</evidence>
<evidence type="ECO:0000313" key="9">
    <source>
        <dbReference type="EMBL" id="OCF35307.1"/>
    </source>
</evidence>
<dbReference type="Pfam" id="PF03874">
    <property type="entry name" value="RNA_pol_Rpb4"/>
    <property type="match status" value="1"/>
</dbReference>
<keyword evidence="6" id="KW-0539">Nucleus</keyword>
<dbReference type="InterPro" id="IPR010997">
    <property type="entry name" value="HRDC-like_sf"/>
</dbReference>
<dbReference type="PANTHER" id="PTHR15561">
    <property type="entry name" value="CALCITONIN GENE-RELATED PEPTIDE-RECEPTOR COMPONENT PROTEIN"/>
    <property type="match status" value="1"/>
</dbReference>
<evidence type="ECO:0000256" key="5">
    <source>
        <dbReference type="ARBA" id="ARBA00023163"/>
    </source>
</evidence>
<organism evidence="9 10">
    <name type="scientific">Kwoniella heveanensis BCC8398</name>
    <dbReference type="NCBI Taxonomy" id="1296120"/>
    <lineage>
        <taxon>Eukaryota</taxon>
        <taxon>Fungi</taxon>
        <taxon>Dikarya</taxon>
        <taxon>Basidiomycota</taxon>
        <taxon>Agaricomycotina</taxon>
        <taxon>Tremellomycetes</taxon>
        <taxon>Tremellales</taxon>
        <taxon>Cryptococcaceae</taxon>
        <taxon>Kwoniella</taxon>
    </lineage>
</organism>
<dbReference type="PANTHER" id="PTHR15561:SF0">
    <property type="entry name" value="DNA-DIRECTED RNA POLYMERASE III SUBUNIT RPC9"/>
    <property type="match status" value="1"/>
</dbReference>
<feature type="region of interest" description="Disordered" evidence="7">
    <location>
        <begin position="189"/>
        <end position="208"/>
    </location>
</feature>
<dbReference type="GO" id="GO:0005666">
    <property type="term" value="C:RNA polymerase III complex"/>
    <property type="evidence" value="ECO:0007669"/>
    <property type="project" value="InterPro"/>
</dbReference>
<dbReference type="EMBL" id="KI669499">
    <property type="protein sequence ID" value="OCF35307.1"/>
    <property type="molecule type" value="Genomic_DNA"/>
</dbReference>